<keyword evidence="1" id="KW-1185">Reference proteome</keyword>
<dbReference type="GeneID" id="106457218"/>
<feature type="non-terminal residue" evidence="2">
    <location>
        <position position="148"/>
    </location>
</feature>
<dbReference type="Proteomes" id="UP000694941">
    <property type="component" value="Unplaced"/>
</dbReference>
<evidence type="ECO:0000313" key="2">
    <source>
        <dbReference type="RefSeq" id="XP_013772065.1"/>
    </source>
</evidence>
<protein>
    <submittedName>
        <fullName evidence="2">Uncharacterized protein LOC106457218</fullName>
    </submittedName>
</protein>
<accession>A0ABM1B059</accession>
<organism evidence="1 2">
    <name type="scientific">Limulus polyphemus</name>
    <name type="common">Atlantic horseshoe crab</name>
    <dbReference type="NCBI Taxonomy" id="6850"/>
    <lineage>
        <taxon>Eukaryota</taxon>
        <taxon>Metazoa</taxon>
        <taxon>Ecdysozoa</taxon>
        <taxon>Arthropoda</taxon>
        <taxon>Chelicerata</taxon>
        <taxon>Merostomata</taxon>
        <taxon>Xiphosura</taxon>
        <taxon>Limulidae</taxon>
        <taxon>Limulus</taxon>
    </lineage>
</organism>
<proteinExistence type="predicted"/>
<gene>
    <name evidence="2" type="primary">LOC106457218</name>
</gene>
<dbReference type="RefSeq" id="XP_013772065.1">
    <property type="nucleotide sequence ID" value="XM_013916611.2"/>
</dbReference>
<reference evidence="2" key="1">
    <citation type="submission" date="2025-08" db="UniProtKB">
        <authorList>
            <consortium name="RefSeq"/>
        </authorList>
    </citation>
    <scope>IDENTIFICATION</scope>
    <source>
        <tissue evidence="2">Muscle</tissue>
    </source>
</reference>
<evidence type="ECO:0000313" key="1">
    <source>
        <dbReference type="Proteomes" id="UP000694941"/>
    </source>
</evidence>
<name>A0ABM1B059_LIMPO</name>
<sequence length="148" mass="16719">MSPIRDFYHVEIDKVGQGKRRVTKPSGRPTSNIFDLTNDQDRLKSPAAKNYIPTSIFGSDCISSKCHTPRRRRSDDTQYKLFGSDVTDTTPRKVLDRMKSNVFMEAGPVTKPYSAKKYGPVHRNPITGEVYDVSMKQNSQINAYVNGT</sequence>